<evidence type="ECO:0000313" key="2">
    <source>
        <dbReference type="EMBL" id="KAK5953093.1"/>
    </source>
</evidence>
<name>A0AAN8EJV9_9EURO</name>
<organism evidence="2 3">
    <name type="scientific">Knufia fluminis</name>
    <dbReference type="NCBI Taxonomy" id="191047"/>
    <lineage>
        <taxon>Eukaryota</taxon>
        <taxon>Fungi</taxon>
        <taxon>Dikarya</taxon>
        <taxon>Ascomycota</taxon>
        <taxon>Pezizomycotina</taxon>
        <taxon>Eurotiomycetes</taxon>
        <taxon>Chaetothyriomycetidae</taxon>
        <taxon>Chaetothyriales</taxon>
        <taxon>Trichomeriaceae</taxon>
        <taxon>Knufia</taxon>
    </lineage>
</organism>
<protein>
    <submittedName>
        <fullName evidence="2">Uncharacterized protein</fullName>
    </submittedName>
</protein>
<dbReference type="AlphaFoldDB" id="A0AAN8EJV9"/>
<gene>
    <name evidence="2" type="ORF">OHC33_005661</name>
</gene>
<proteinExistence type="predicted"/>
<feature type="region of interest" description="Disordered" evidence="1">
    <location>
        <begin position="1"/>
        <end position="26"/>
    </location>
</feature>
<comment type="caution">
    <text evidence="2">The sequence shown here is derived from an EMBL/GenBank/DDBJ whole genome shotgun (WGS) entry which is preliminary data.</text>
</comment>
<feature type="compositionally biased region" description="Polar residues" evidence="1">
    <location>
        <begin position="1"/>
        <end position="13"/>
    </location>
</feature>
<keyword evidence="3" id="KW-1185">Reference proteome</keyword>
<evidence type="ECO:0000313" key="3">
    <source>
        <dbReference type="Proteomes" id="UP001316803"/>
    </source>
</evidence>
<accession>A0AAN8EJV9</accession>
<dbReference type="Proteomes" id="UP001316803">
    <property type="component" value="Unassembled WGS sequence"/>
</dbReference>
<reference evidence="2 3" key="1">
    <citation type="submission" date="2022-12" db="EMBL/GenBank/DDBJ databases">
        <title>Genomic features and morphological characterization of a novel Knufia sp. strain isolated from spacecraft assembly facility.</title>
        <authorList>
            <person name="Teixeira M."/>
            <person name="Chander A.M."/>
            <person name="Stajich J.E."/>
            <person name="Venkateswaran K."/>
        </authorList>
    </citation>
    <scope>NUCLEOTIDE SEQUENCE [LARGE SCALE GENOMIC DNA]</scope>
    <source>
        <strain evidence="2 3">FJI-L2-BK-P2</strain>
    </source>
</reference>
<sequence length="314" mass="35640">MLRSVNSSSSRPTDTARLPRAPEDLTLPKSTFDPDTWFDLPAEIKDNIMEHVFTGVTVVYKPEISSQENQSIGYNIVAPVLSVSRRFIDKEQAVSALLRSATLALVRYGDMKTLKSSLTATELSSVKSIAIRFGLENEFKYIENAVDESTLPPFDEIRSLFSTVKEIRLNDQSDSLEPPYLPELRMDEEAEIWPWADRHENAAPEIEDFALADGCQGHYMNTSALSMEYNVHDDIREDYFDWNIAQDAMGWQLAYFVRTDEQGNVYSRNKLATFMAEAMASGVVIDCRFLAHVSAIGCECQVWLEVRYLALYDE</sequence>
<dbReference type="EMBL" id="JAKLMC020000012">
    <property type="protein sequence ID" value="KAK5953093.1"/>
    <property type="molecule type" value="Genomic_DNA"/>
</dbReference>
<evidence type="ECO:0000256" key="1">
    <source>
        <dbReference type="SAM" id="MobiDB-lite"/>
    </source>
</evidence>